<evidence type="ECO:0000259" key="8">
    <source>
        <dbReference type="PROSITE" id="PS51758"/>
    </source>
</evidence>
<reference evidence="9" key="1">
    <citation type="submission" date="2020-11" db="EMBL/GenBank/DDBJ databases">
        <authorList>
            <person name="Tran Van P."/>
        </authorList>
    </citation>
    <scope>NUCLEOTIDE SEQUENCE</scope>
</reference>
<dbReference type="Pfam" id="PF07766">
    <property type="entry name" value="LETM1_RBD"/>
    <property type="match status" value="1"/>
</dbReference>
<dbReference type="PANTHER" id="PTHR14009">
    <property type="entry name" value="LEUCINE ZIPPER-EF-HAND CONTAINING TRANSMEMBRANE PROTEIN"/>
    <property type="match status" value="1"/>
</dbReference>
<evidence type="ECO:0000256" key="6">
    <source>
        <dbReference type="ARBA" id="ARBA00023136"/>
    </source>
</evidence>
<evidence type="ECO:0000313" key="9">
    <source>
        <dbReference type="EMBL" id="CAD7285756.1"/>
    </source>
</evidence>
<organism evidence="9">
    <name type="scientific">Notodromas monacha</name>
    <dbReference type="NCBI Taxonomy" id="399045"/>
    <lineage>
        <taxon>Eukaryota</taxon>
        <taxon>Metazoa</taxon>
        <taxon>Ecdysozoa</taxon>
        <taxon>Arthropoda</taxon>
        <taxon>Crustacea</taxon>
        <taxon>Oligostraca</taxon>
        <taxon>Ostracoda</taxon>
        <taxon>Podocopa</taxon>
        <taxon>Podocopida</taxon>
        <taxon>Cypridocopina</taxon>
        <taxon>Cypridoidea</taxon>
        <taxon>Cyprididae</taxon>
        <taxon>Notodromas</taxon>
    </lineage>
</organism>
<feature type="non-terminal residue" evidence="9">
    <location>
        <position position="1"/>
    </location>
</feature>
<evidence type="ECO:0000256" key="2">
    <source>
        <dbReference type="ARBA" id="ARBA00022692"/>
    </source>
</evidence>
<dbReference type="EMBL" id="OA903790">
    <property type="protein sequence ID" value="CAD7285756.1"/>
    <property type="molecule type" value="Genomic_DNA"/>
</dbReference>
<keyword evidence="5 7" id="KW-0496">Mitochondrion</keyword>
<dbReference type="PANTHER" id="PTHR14009:SF1">
    <property type="entry name" value="MITOCHONDRIAL PROTON_CALCIUM EXCHANGER PROTEIN"/>
    <property type="match status" value="1"/>
</dbReference>
<accession>A0A7R9C1W8</accession>
<dbReference type="GO" id="GO:0030003">
    <property type="term" value="P:intracellular monoatomic cation homeostasis"/>
    <property type="evidence" value="ECO:0007669"/>
    <property type="project" value="TreeGrafter"/>
</dbReference>
<keyword evidence="10" id="KW-1185">Reference proteome</keyword>
<dbReference type="GO" id="GO:0005743">
    <property type="term" value="C:mitochondrial inner membrane"/>
    <property type="evidence" value="ECO:0007669"/>
    <property type="project" value="UniProtKB-SubCell"/>
</dbReference>
<sequence>MAKFLQVTLDEMAAEAKRSSHETSDKAKELVEFFQSVRQGGGKVSPEKIIRFSKLFEDELTLDSLNRQQLVALCRMLELQPIGTQAFLRWQLRMRLRSLKADDKLILKEGVDSLTVWELQQACKSRGMKAFGVSEDRMRQNLNEWLVL</sequence>
<dbReference type="PROSITE" id="PS51758">
    <property type="entry name" value="LETM1_RBD"/>
    <property type="match status" value="1"/>
</dbReference>
<evidence type="ECO:0000256" key="3">
    <source>
        <dbReference type="ARBA" id="ARBA00022792"/>
    </source>
</evidence>
<keyword evidence="3" id="KW-0999">Mitochondrion inner membrane</keyword>
<comment type="subcellular location">
    <subcellularLocation>
        <location evidence="1">Mitochondrion inner membrane</location>
        <topology evidence="1">Single-pass membrane protein</topology>
    </subcellularLocation>
</comment>
<proteinExistence type="predicted"/>
<keyword evidence="6" id="KW-0472">Membrane</keyword>
<dbReference type="InterPro" id="IPR044202">
    <property type="entry name" value="LETM1/MDM38-like"/>
</dbReference>
<gene>
    <name evidence="9" type="ORF">NMOB1V02_LOCUS13358</name>
</gene>
<keyword evidence="2" id="KW-0812">Transmembrane</keyword>
<dbReference type="InterPro" id="IPR033122">
    <property type="entry name" value="LETM1-like_RBD"/>
</dbReference>
<dbReference type="EMBL" id="CAJPEX010021753">
    <property type="protein sequence ID" value="CAG0925908.1"/>
    <property type="molecule type" value="Genomic_DNA"/>
</dbReference>
<dbReference type="GO" id="GO:0043022">
    <property type="term" value="F:ribosome binding"/>
    <property type="evidence" value="ECO:0007669"/>
    <property type="project" value="InterPro"/>
</dbReference>
<evidence type="ECO:0000313" key="10">
    <source>
        <dbReference type="Proteomes" id="UP000678499"/>
    </source>
</evidence>
<keyword evidence="4" id="KW-1133">Transmembrane helix</keyword>
<evidence type="ECO:0000256" key="7">
    <source>
        <dbReference type="PROSITE-ProRule" id="PRU01094"/>
    </source>
</evidence>
<dbReference type="AlphaFoldDB" id="A0A7R9C1W8"/>
<evidence type="ECO:0000256" key="4">
    <source>
        <dbReference type="ARBA" id="ARBA00022989"/>
    </source>
</evidence>
<evidence type="ECO:0000256" key="5">
    <source>
        <dbReference type="ARBA" id="ARBA00023128"/>
    </source>
</evidence>
<name>A0A7R9C1W8_9CRUS</name>
<protein>
    <recommendedName>
        <fullName evidence="8">Letm1 RBD domain-containing protein</fullName>
    </recommendedName>
</protein>
<feature type="domain" description="Letm1 RBD" evidence="8">
    <location>
        <begin position="1"/>
        <end position="148"/>
    </location>
</feature>
<dbReference type="Proteomes" id="UP000678499">
    <property type="component" value="Unassembled WGS sequence"/>
</dbReference>
<evidence type="ECO:0000256" key="1">
    <source>
        <dbReference type="ARBA" id="ARBA00004434"/>
    </source>
</evidence>
<dbReference type="OrthoDB" id="624114at2759"/>